<accession>K3Y4D6</accession>
<sequence>MILSDTVQPEARRAVEEDVVTGKWKLNETTCLA</sequence>
<organism evidence="1 2">
    <name type="scientific">Setaria italica</name>
    <name type="common">Foxtail millet</name>
    <name type="synonym">Panicum italicum</name>
    <dbReference type="NCBI Taxonomy" id="4555"/>
    <lineage>
        <taxon>Eukaryota</taxon>
        <taxon>Viridiplantae</taxon>
        <taxon>Streptophyta</taxon>
        <taxon>Embryophyta</taxon>
        <taxon>Tracheophyta</taxon>
        <taxon>Spermatophyta</taxon>
        <taxon>Magnoliopsida</taxon>
        <taxon>Liliopsida</taxon>
        <taxon>Poales</taxon>
        <taxon>Poaceae</taxon>
        <taxon>PACMAD clade</taxon>
        <taxon>Panicoideae</taxon>
        <taxon>Panicodae</taxon>
        <taxon>Paniceae</taxon>
        <taxon>Cenchrinae</taxon>
        <taxon>Setaria</taxon>
    </lineage>
</organism>
<dbReference type="Gramene" id="KQL09770">
    <property type="protein sequence ID" value="KQL09770"/>
    <property type="gene ID" value="SETIT_009074mg"/>
</dbReference>
<protein>
    <submittedName>
        <fullName evidence="1">Uncharacterized protein</fullName>
    </submittedName>
</protein>
<dbReference type="Proteomes" id="UP000004995">
    <property type="component" value="Unassembled WGS sequence"/>
</dbReference>
<dbReference type="HOGENOM" id="CLU_3385627_0_0_1"/>
<dbReference type="EMBL" id="AGNK02002267">
    <property type="status" value="NOT_ANNOTATED_CDS"/>
    <property type="molecule type" value="Genomic_DNA"/>
</dbReference>
<name>K3Y4D6_SETIT</name>
<evidence type="ECO:0000313" key="2">
    <source>
        <dbReference type="Proteomes" id="UP000004995"/>
    </source>
</evidence>
<reference evidence="2" key="1">
    <citation type="journal article" date="2012" name="Nat. Biotechnol.">
        <title>Reference genome sequence of the model plant Setaria.</title>
        <authorList>
            <person name="Bennetzen J.L."/>
            <person name="Schmutz J."/>
            <person name="Wang H."/>
            <person name="Percifield R."/>
            <person name="Hawkins J."/>
            <person name="Pontaroli A.C."/>
            <person name="Estep M."/>
            <person name="Feng L."/>
            <person name="Vaughn J.N."/>
            <person name="Grimwood J."/>
            <person name="Jenkins J."/>
            <person name="Barry K."/>
            <person name="Lindquist E."/>
            <person name="Hellsten U."/>
            <person name="Deshpande S."/>
            <person name="Wang X."/>
            <person name="Wu X."/>
            <person name="Mitros T."/>
            <person name="Triplett J."/>
            <person name="Yang X."/>
            <person name="Ye C.Y."/>
            <person name="Mauro-Herrera M."/>
            <person name="Wang L."/>
            <person name="Li P."/>
            <person name="Sharma M."/>
            <person name="Sharma R."/>
            <person name="Ronald P.C."/>
            <person name="Panaud O."/>
            <person name="Kellogg E.A."/>
            <person name="Brutnell T.P."/>
            <person name="Doust A.N."/>
            <person name="Tuskan G.A."/>
            <person name="Rokhsar D."/>
            <person name="Devos K.M."/>
        </authorList>
    </citation>
    <scope>NUCLEOTIDE SEQUENCE [LARGE SCALE GENOMIC DNA]</scope>
    <source>
        <strain evidence="2">cv. Yugu1</strain>
    </source>
</reference>
<proteinExistence type="predicted"/>
<dbReference type="EnsemblPlants" id="KQL09770">
    <property type="protein sequence ID" value="KQL09770"/>
    <property type="gene ID" value="SETIT_009074mg"/>
</dbReference>
<reference evidence="1" key="2">
    <citation type="submission" date="2018-08" db="UniProtKB">
        <authorList>
            <consortium name="EnsemblPlants"/>
        </authorList>
    </citation>
    <scope>IDENTIFICATION</scope>
    <source>
        <strain evidence="1">Yugu1</strain>
    </source>
</reference>
<dbReference type="AlphaFoldDB" id="K3Y4D6"/>
<dbReference type="InParanoid" id="K3Y4D6"/>
<evidence type="ECO:0000313" key="1">
    <source>
        <dbReference type="EnsemblPlants" id="KQL09770"/>
    </source>
</evidence>
<keyword evidence="2" id="KW-1185">Reference proteome</keyword>